<evidence type="ECO:0000313" key="2">
    <source>
        <dbReference type="EMBL" id="KAJ1967288.1"/>
    </source>
</evidence>
<proteinExistence type="predicted"/>
<name>A0A9W8ASE8_9FUNG</name>
<dbReference type="Proteomes" id="UP001150925">
    <property type="component" value="Unassembled WGS sequence"/>
</dbReference>
<organism evidence="2 3">
    <name type="scientific">Dispira parvispora</name>
    <dbReference type="NCBI Taxonomy" id="1520584"/>
    <lineage>
        <taxon>Eukaryota</taxon>
        <taxon>Fungi</taxon>
        <taxon>Fungi incertae sedis</taxon>
        <taxon>Zoopagomycota</taxon>
        <taxon>Kickxellomycotina</taxon>
        <taxon>Dimargaritomycetes</taxon>
        <taxon>Dimargaritales</taxon>
        <taxon>Dimargaritaceae</taxon>
        <taxon>Dispira</taxon>
    </lineage>
</organism>
<keyword evidence="3" id="KW-1185">Reference proteome</keyword>
<protein>
    <submittedName>
        <fullName evidence="2">Uncharacterized protein</fullName>
    </submittedName>
</protein>
<feature type="chain" id="PRO_5040780945" evidence="1">
    <location>
        <begin position="21"/>
        <end position="114"/>
    </location>
</feature>
<comment type="caution">
    <text evidence="2">The sequence shown here is derived from an EMBL/GenBank/DDBJ whole genome shotgun (WGS) entry which is preliminary data.</text>
</comment>
<sequence>MTSKLFIMVAFTMFSAFATAKLSSEAQKCLVKCTTSDTFNKCGAACIDISVDIMDEFDRCSYGCTADKNRDPAVVFNCSISCVEEFDSQSKYSYEDISNAMLEFSEDPSRLSKF</sequence>
<feature type="signal peptide" evidence="1">
    <location>
        <begin position="1"/>
        <end position="20"/>
    </location>
</feature>
<evidence type="ECO:0000256" key="1">
    <source>
        <dbReference type="SAM" id="SignalP"/>
    </source>
</evidence>
<evidence type="ECO:0000313" key="3">
    <source>
        <dbReference type="Proteomes" id="UP001150925"/>
    </source>
</evidence>
<dbReference type="EMBL" id="JANBPY010000363">
    <property type="protein sequence ID" value="KAJ1967288.1"/>
    <property type="molecule type" value="Genomic_DNA"/>
</dbReference>
<gene>
    <name evidence="2" type="ORF">IWQ62_001954</name>
</gene>
<keyword evidence="1" id="KW-0732">Signal</keyword>
<accession>A0A9W8ASE8</accession>
<reference evidence="2" key="1">
    <citation type="submission" date="2022-07" db="EMBL/GenBank/DDBJ databases">
        <title>Phylogenomic reconstructions and comparative analyses of Kickxellomycotina fungi.</title>
        <authorList>
            <person name="Reynolds N.K."/>
            <person name="Stajich J.E."/>
            <person name="Barry K."/>
            <person name="Grigoriev I.V."/>
            <person name="Crous P."/>
            <person name="Smith M.E."/>
        </authorList>
    </citation>
    <scope>NUCLEOTIDE SEQUENCE</scope>
    <source>
        <strain evidence="2">RSA 1196</strain>
    </source>
</reference>
<dbReference type="AlphaFoldDB" id="A0A9W8ASE8"/>